<name>H3GTV0_PHYRM</name>
<dbReference type="EMBL" id="DS566047">
    <property type="status" value="NOT_ANNOTATED_CDS"/>
    <property type="molecule type" value="Genomic_DNA"/>
</dbReference>
<keyword evidence="2" id="KW-1185">Reference proteome</keyword>
<protein>
    <submittedName>
        <fullName evidence="1">Uncharacterized protein</fullName>
    </submittedName>
</protein>
<dbReference type="EnsemblProtists" id="Phyra80597">
    <property type="protein sequence ID" value="Phyra80597"/>
    <property type="gene ID" value="Phyra80597"/>
</dbReference>
<organism evidence="1 2">
    <name type="scientific">Phytophthora ramorum</name>
    <name type="common">Sudden oak death agent</name>
    <dbReference type="NCBI Taxonomy" id="164328"/>
    <lineage>
        <taxon>Eukaryota</taxon>
        <taxon>Sar</taxon>
        <taxon>Stramenopiles</taxon>
        <taxon>Oomycota</taxon>
        <taxon>Peronosporomycetes</taxon>
        <taxon>Peronosporales</taxon>
        <taxon>Peronosporaceae</taxon>
        <taxon>Phytophthora</taxon>
    </lineage>
</organism>
<proteinExistence type="predicted"/>
<dbReference type="VEuPathDB" id="FungiDB:KRP22_7501"/>
<sequence>MLTADHRQCAAATRAAAARGAVEAPGSVRAQNPMRLAHCRLLDTNEPAPLVEATTAVLSRDLESSFLFFEDEEAPSKARMAEKNAKAQEAVAEAATENGISARLVVKCHIALVKCVDKLVVVEDFVQGCHHRFIVA</sequence>
<evidence type="ECO:0000313" key="2">
    <source>
        <dbReference type="Proteomes" id="UP000005238"/>
    </source>
</evidence>
<dbReference type="Proteomes" id="UP000005238">
    <property type="component" value="Unassembled WGS sequence"/>
</dbReference>
<dbReference type="AlphaFoldDB" id="H3GTV0"/>
<accession>H3GTV0</accession>
<dbReference type="HOGENOM" id="CLU_1879533_0_0_1"/>
<reference evidence="2" key="1">
    <citation type="journal article" date="2006" name="Science">
        <title>Phytophthora genome sequences uncover evolutionary origins and mechanisms of pathogenesis.</title>
        <authorList>
            <person name="Tyler B.M."/>
            <person name="Tripathy S."/>
            <person name="Zhang X."/>
            <person name="Dehal P."/>
            <person name="Jiang R.H."/>
            <person name="Aerts A."/>
            <person name="Arredondo F.D."/>
            <person name="Baxter L."/>
            <person name="Bensasson D."/>
            <person name="Beynon J.L."/>
            <person name="Chapman J."/>
            <person name="Damasceno C.M."/>
            <person name="Dorrance A.E."/>
            <person name="Dou D."/>
            <person name="Dickerman A.W."/>
            <person name="Dubchak I.L."/>
            <person name="Garbelotto M."/>
            <person name="Gijzen M."/>
            <person name="Gordon S.G."/>
            <person name="Govers F."/>
            <person name="Grunwald N.J."/>
            <person name="Huang W."/>
            <person name="Ivors K.L."/>
            <person name="Jones R.W."/>
            <person name="Kamoun S."/>
            <person name="Krampis K."/>
            <person name="Lamour K.H."/>
            <person name="Lee M.K."/>
            <person name="McDonald W.H."/>
            <person name="Medina M."/>
            <person name="Meijer H.J."/>
            <person name="Nordberg E.K."/>
            <person name="Maclean D.J."/>
            <person name="Ospina-Giraldo M.D."/>
            <person name="Morris P.F."/>
            <person name="Phuntumart V."/>
            <person name="Putnam N.H."/>
            <person name="Rash S."/>
            <person name="Rose J.K."/>
            <person name="Sakihama Y."/>
            <person name="Salamov A.A."/>
            <person name="Savidor A."/>
            <person name="Scheuring C.F."/>
            <person name="Smith B.M."/>
            <person name="Sobral B.W."/>
            <person name="Terry A."/>
            <person name="Torto-Alalibo T.A."/>
            <person name="Win J."/>
            <person name="Xu Z."/>
            <person name="Zhang H."/>
            <person name="Grigoriev I.V."/>
            <person name="Rokhsar D.S."/>
            <person name="Boore J.L."/>
        </authorList>
    </citation>
    <scope>NUCLEOTIDE SEQUENCE [LARGE SCALE GENOMIC DNA]</scope>
    <source>
        <strain evidence="2">Pr102</strain>
    </source>
</reference>
<dbReference type="InParanoid" id="H3GTV0"/>
<evidence type="ECO:0000313" key="1">
    <source>
        <dbReference type="EnsemblProtists" id="Phyra80597"/>
    </source>
</evidence>
<reference evidence="1" key="2">
    <citation type="submission" date="2015-06" db="UniProtKB">
        <authorList>
            <consortium name="EnsemblProtists"/>
        </authorList>
    </citation>
    <scope>IDENTIFICATION</scope>
    <source>
        <strain evidence="1">Pr102</strain>
    </source>
</reference>